<dbReference type="GeneID" id="25905764"/>
<dbReference type="STRING" id="667725.A0A0L0G2P0"/>
<dbReference type="OrthoDB" id="5398391at2759"/>
<dbReference type="InterPro" id="IPR018020">
    <property type="entry name" value="OHCU_decarboxylase"/>
</dbReference>
<dbReference type="PANTHER" id="PTHR37987:SF1">
    <property type="entry name" value="OXO-4-HYDROXY-4-CARBOXY-5-UREIDOIMIDAZOLINE DECARBOXYLASE DOMAIN-CONTAINING PROTEIN"/>
    <property type="match status" value="1"/>
</dbReference>
<keyword evidence="4" id="KW-1185">Reference proteome</keyword>
<proteinExistence type="predicted"/>
<evidence type="ECO:0000313" key="3">
    <source>
        <dbReference type="EMBL" id="KNC82468.1"/>
    </source>
</evidence>
<evidence type="ECO:0000313" key="4">
    <source>
        <dbReference type="Proteomes" id="UP000054560"/>
    </source>
</evidence>
<dbReference type="Proteomes" id="UP000054560">
    <property type="component" value="Unassembled WGS sequence"/>
</dbReference>
<name>A0A0L0G2P0_9EUKA</name>
<reference evidence="3 4" key="1">
    <citation type="submission" date="2011-02" db="EMBL/GenBank/DDBJ databases">
        <title>The Genome Sequence of Sphaeroforma arctica JP610.</title>
        <authorList>
            <consortium name="The Broad Institute Genome Sequencing Platform"/>
            <person name="Russ C."/>
            <person name="Cuomo C."/>
            <person name="Young S.K."/>
            <person name="Zeng Q."/>
            <person name="Gargeya S."/>
            <person name="Alvarado L."/>
            <person name="Berlin A."/>
            <person name="Chapman S.B."/>
            <person name="Chen Z."/>
            <person name="Freedman E."/>
            <person name="Gellesch M."/>
            <person name="Goldberg J."/>
            <person name="Griggs A."/>
            <person name="Gujja S."/>
            <person name="Heilman E."/>
            <person name="Heiman D."/>
            <person name="Howarth C."/>
            <person name="Mehta T."/>
            <person name="Neiman D."/>
            <person name="Pearson M."/>
            <person name="Roberts A."/>
            <person name="Saif S."/>
            <person name="Shea T."/>
            <person name="Shenoy N."/>
            <person name="Sisk P."/>
            <person name="Stolte C."/>
            <person name="Sykes S."/>
            <person name="White J."/>
            <person name="Yandava C."/>
            <person name="Burger G."/>
            <person name="Gray M.W."/>
            <person name="Holland P.W.H."/>
            <person name="King N."/>
            <person name="Lang F.B.F."/>
            <person name="Roger A.J."/>
            <person name="Ruiz-Trillo I."/>
            <person name="Haas B."/>
            <person name="Nusbaum C."/>
            <person name="Birren B."/>
        </authorList>
    </citation>
    <scope>NUCLEOTIDE SEQUENCE [LARGE SCALE GENOMIC DNA]</scope>
    <source>
        <strain evidence="3 4">JP610</strain>
    </source>
</reference>
<evidence type="ECO:0000259" key="2">
    <source>
        <dbReference type="Pfam" id="PF09349"/>
    </source>
</evidence>
<accession>A0A0L0G2P0</accession>
<evidence type="ECO:0000256" key="1">
    <source>
        <dbReference type="ARBA" id="ARBA00022631"/>
    </source>
</evidence>
<dbReference type="Gene3D" id="1.10.3330.10">
    <property type="entry name" value="Oxo-4-hydroxy-4-carboxy-5-ureidoimidazoline decarboxylase"/>
    <property type="match status" value="1"/>
</dbReference>
<protein>
    <recommendedName>
        <fullName evidence="2">Oxo-4-hydroxy-4-carboxy-5-ureidoimidazoline decarboxylase domain-containing protein</fullName>
    </recommendedName>
</protein>
<dbReference type="InterPro" id="IPR036778">
    <property type="entry name" value="OHCU_decarboxylase_sf"/>
</dbReference>
<dbReference type="EMBL" id="KQ241925">
    <property type="protein sequence ID" value="KNC82468.1"/>
    <property type="molecule type" value="Genomic_DNA"/>
</dbReference>
<sequence length="111" mass="12297">MNTADYENQVKILAAHPMIGQTKNLSAHSAKEQGSGDGTPAEVIELLAVLNKEYQDKFGFCFVVFVNGRPKKDIIPVLESRLGNTKEEECKEGLKAMVLIAEDRFKKMNVA</sequence>
<dbReference type="eggNOG" id="ENOG502S52N">
    <property type="taxonomic scope" value="Eukaryota"/>
</dbReference>
<dbReference type="SUPFAM" id="SSF158694">
    <property type="entry name" value="UraD-Like"/>
    <property type="match status" value="1"/>
</dbReference>
<dbReference type="AlphaFoldDB" id="A0A0L0G2P0"/>
<dbReference type="PANTHER" id="PTHR37987">
    <property type="entry name" value="CHROMOSOME 9, WHOLE GENOME SHOTGUN SEQUENCE"/>
    <property type="match status" value="1"/>
</dbReference>
<dbReference type="RefSeq" id="XP_014156370.1">
    <property type="nucleotide sequence ID" value="XM_014300895.1"/>
</dbReference>
<organism evidence="3 4">
    <name type="scientific">Sphaeroforma arctica JP610</name>
    <dbReference type="NCBI Taxonomy" id="667725"/>
    <lineage>
        <taxon>Eukaryota</taxon>
        <taxon>Ichthyosporea</taxon>
        <taxon>Ichthyophonida</taxon>
        <taxon>Sphaeroforma</taxon>
    </lineage>
</organism>
<feature type="domain" description="Oxo-4-hydroxy-4-carboxy-5-ureidoimidazoline decarboxylase" evidence="2">
    <location>
        <begin position="3"/>
        <end position="106"/>
    </location>
</feature>
<dbReference type="GO" id="GO:0006144">
    <property type="term" value="P:purine nucleobase metabolic process"/>
    <property type="evidence" value="ECO:0007669"/>
    <property type="project" value="UniProtKB-KW"/>
</dbReference>
<keyword evidence="1" id="KW-0659">Purine metabolism</keyword>
<gene>
    <name evidence="3" type="ORF">SARC_05260</name>
</gene>
<dbReference type="Pfam" id="PF09349">
    <property type="entry name" value="OHCU_decarbox"/>
    <property type="match status" value="1"/>
</dbReference>